<evidence type="ECO:0000256" key="5">
    <source>
        <dbReference type="ARBA" id="ARBA00022833"/>
    </source>
</evidence>
<proteinExistence type="inferred from homology"/>
<dbReference type="Proteomes" id="UP000766486">
    <property type="component" value="Unassembled WGS sequence"/>
</dbReference>
<dbReference type="InterPro" id="IPR002933">
    <property type="entry name" value="Peptidase_M20"/>
</dbReference>
<sequence length="580" mass="64703">MGEKASMLNATWEPKLAPRVQRRRPGHWVVWILVASSMLYYSLHHILTRNHPNQSIKAPFEQGRDSWCPLVDAIEPLDDGLEDSIYFMTAERQNIQAERLSKAVQIPTESFDDNGEVDEDPRWKTFDHFHQVLEDLFPLVHAHFKRQKVNTYGLLFTLRGSNPSLKPVLFTAHQDVVPAGSPTEWKCPPFSGHYDGSWVWGRGSGDCKNVLIGLLSVMESLLSQEFAPQRTIILAFGFDEETGGQRGAKYLNDALLEQWGQNSLLFLMDEGGIGVKTLGDVMYAYPGVGEKGYYDVEISLTVQGGHSSRPPPHTAIGIISQVVVALEDQAYLPSLPQWSPFRRALECSTKFSPDSVPSWLSDALLHDSEEGAGRKLAEVLTDDKWLMQTSQAVDVAAGGVKVNALPESASILINHRVALHESVGYVNDHIRDIIQPIVKKHGLLLADELSDTTPGSPETNLTASPGVLHLRSLQNLAPSPLSPTDNDVWAAFGGTLRHVFESTTSGHNKSVVPVGNIMTGNTDTVHYWNLTKNIYRYTPARDGTRLNTHATDERMLITAHLEGMRVYYDLIRNFDRWQEK</sequence>
<keyword evidence="4" id="KW-0378">Hydrolase</keyword>
<keyword evidence="3" id="KW-0479">Metal-binding</keyword>
<evidence type="ECO:0000256" key="2">
    <source>
        <dbReference type="ARBA" id="ARBA00022670"/>
    </source>
</evidence>
<keyword evidence="8" id="KW-1185">Reference proteome</keyword>
<comment type="similarity">
    <text evidence="1">Belongs to the peptidase M20A family.</text>
</comment>
<evidence type="ECO:0000256" key="1">
    <source>
        <dbReference type="ARBA" id="ARBA00006247"/>
    </source>
</evidence>
<accession>A0ABY6UK71</accession>
<dbReference type="InterPro" id="IPR011650">
    <property type="entry name" value="Peptidase_M20_dimer"/>
</dbReference>
<dbReference type="Gene3D" id="1.10.150.900">
    <property type="match status" value="1"/>
</dbReference>
<dbReference type="InterPro" id="IPR036264">
    <property type="entry name" value="Bact_exopeptidase_dim_dom"/>
</dbReference>
<keyword evidence="5" id="KW-0862">Zinc</keyword>
<dbReference type="Pfam" id="PF01546">
    <property type="entry name" value="Peptidase_M20"/>
    <property type="match status" value="1"/>
</dbReference>
<feature type="domain" description="Peptidase M20 dimerisation" evidence="6">
    <location>
        <begin position="288"/>
        <end position="439"/>
    </location>
</feature>
<dbReference type="Gene3D" id="3.30.70.360">
    <property type="match status" value="1"/>
</dbReference>
<dbReference type="Pfam" id="PF07687">
    <property type="entry name" value="M20_dimer"/>
    <property type="match status" value="1"/>
</dbReference>
<dbReference type="SUPFAM" id="SSF53187">
    <property type="entry name" value="Zn-dependent exopeptidases"/>
    <property type="match status" value="1"/>
</dbReference>
<evidence type="ECO:0000256" key="3">
    <source>
        <dbReference type="ARBA" id="ARBA00022723"/>
    </source>
</evidence>
<evidence type="ECO:0000259" key="6">
    <source>
        <dbReference type="Pfam" id="PF07687"/>
    </source>
</evidence>
<evidence type="ECO:0000256" key="4">
    <source>
        <dbReference type="ARBA" id="ARBA00022801"/>
    </source>
</evidence>
<comment type="caution">
    <text evidence="7">The sequence shown here is derived from an EMBL/GenBank/DDBJ whole genome shotgun (WGS) entry which is preliminary data.</text>
</comment>
<evidence type="ECO:0000313" key="8">
    <source>
        <dbReference type="Proteomes" id="UP000766486"/>
    </source>
</evidence>
<dbReference type="InterPro" id="IPR047177">
    <property type="entry name" value="Pept_M20A"/>
</dbReference>
<dbReference type="PANTHER" id="PTHR45962:SF1">
    <property type="entry name" value="N-FATTY-ACYL-AMINO ACID SYNTHASE_HYDROLASE PM20D1"/>
    <property type="match status" value="1"/>
</dbReference>
<organism evidence="7 8">
    <name type="scientific">Bionectria ochroleuca</name>
    <name type="common">Gliocladium roseum</name>
    <dbReference type="NCBI Taxonomy" id="29856"/>
    <lineage>
        <taxon>Eukaryota</taxon>
        <taxon>Fungi</taxon>
        <taxon>Dikarya</taxon>
        <taxon>Ascomycota</taxon>
        <taxon>Pezizomycotina</taxon>
        <taxon>Sordariomycetes</taxon>
        <taxon>Hypocreomycetidae</taxon>
        <taxon>Hypocreales</taxon>
        <taxon>Bionectriaceae</taxon>
        <taxon>Clonostachys</taxon>
    </lineage>
</organism>
<reference evidence="7 8" key="1">
    <citation type="submission" date="2019-06" db="EMBL/GenBank/DDBJ databases">
        <authorList>
            <person name="Broberg M."/>
        </authorList>
    </citation>
    <scope>NUCLEOTIDE SEQUENCE [LARGE SCALE GENOMIC DNA]</scope>
</reference>
<gene>
    <name evidence="7" type="ORF">CLO192961_LOCUS305666</name>
</gene>
<dbReference type="PIRSF" id="PIRSF037217">
    <property type="entry name" value="Carboxypeptidase_S"/>
    <property type="match status" value="1"/>
</dbReference>
<dbReference type="CDD" id="cd05674">
    <property type="entry name" value="M20_yscS"/>
    <property type="match status" value="1"/>
</dbReference>
<dbReference type="PROSITE" id="PS00758">
    <property type="entry name" value="ARGE_DAPE_CPG2_1"/>
    <property type="match status" value="1"/>
</dbReference>
<dbReference type="Gene3D" id="3.40.630.10">
    <property type="entry name" value="Zn peptidases"/>
    <property type="match status" value="1"/>
</dbReference>
<evidence type="ECO:0000313" key="7">
    <source>
        <dbReference type="EMBL" id="VUC31669.1"/>
    </source>
</evidence>
<dbReference type="InterPro" id="IPR017141">
    <property type="entry name" value="Pept_M20_carboxypep"/>
</dbReference>
<name>A0ABY6UK71_BIOOC</name>
<dbReference type="PANTHER" id="PTHR45962">
    <property type="entry name" value="N-FATTY-ACYL-AMINO ACID SYNTHASE/HYDROLASE PM20D1"/>
    <property type="match status" value="1"/>
</dbReference>
<dbReference type="EMBL" id="CABFNS010000833">
    <property type="protein sequence ID" value="VUC31669.1"/>
    <property type="molecule type" value="Genomic_DNA"/>
</dbReference>
<protein>
    <recommendedName>
        <fullName evidence="6">Peptidase M20 dimerisation domain-containing protein</fullName>
    </recommendedName>
</protein>
<dbReference type="SUPFAM" id="SSF55031">
    <property type="entry name" value="Bacterial exopeptidase dimerisation domain"/>
    <property type="match status" value="1"/>
</dbReference>
<keyword evidence="2" id="KW-0645">Protease</keyword>
<dbReference type="InterPro" id="IPR001261">
    <property type="entry name" value="ArgE/DapE_CS"/>
</dbReference>